<keyword evidence="4" id="KW-0808">Transferase</keyword>
<protein>
    <recommendedName>
        <fullName evidence="2">glucuronosyltransferase</fullName>
        <ecNumber evidence="2">2.4.1.17</ecNumber>
    </recommendedName>
</protein>
<evidence type="ECO:0000256" key="4">
    <source>
        <dbReference type="ARBA" id="ARBA00022679"/>
    </source>
</evidence>
<dbReference type="Pfam" id="PF00201">
    <property type="entry name" value="UDPGT"/>
    <property type="match status" value="1"/>
</dbReference>
<dbReference type="EC" id="2.4.1.17" evidence="2"/>
<evidence type="ECO:0000256" key="1">
    <source>
        <dbReference type="ARBA" id="ARBA00009995"/>
    </source>
</evidence>
<dbReference type="OrthoDB" id="5835829at2759"/>
<evidence type="ECO:0000313" key="8">
    <source>
        <dbReference type="Proteomes" id="UP000005239"/>
    </source>
</evidence>
<organism evidence="7 8">
    <name type="scientific">Pristionchus pacificus</name>
    <name type="common">Parasitic nematode worm</name>
    <dbReference type="NCBI Taxonomy" id="54126"/>
    <lineage>
        <taxon>Eukaryota</taxon>
        <taxon>Metazoa</taxon>
        <taxon>Ecdysozoa</taxon>
        <taxon>Nematoda</taxon>
        <taxon>Chromadorea</taxon>
        <taxon>Rhabditida</taxon>
        <taxon>Rhabditina</taxon>
        <taxon>Diplogasteromorpha</taxon>
        <taxon>Diplogasteroidea</taxon>
        <taxon>Neodiplogasteridae</taxon>
        <taxon>Pristionchus</taxon>
    </lineage>
</organism>
<keyword evidence="8" id="KW-1185">Reference proteome</keyword>
<dbReference type="FunFam" id="3.40.50.2000:FF:000612">
    <property type="entry name" value="Glycosyltransferase"/>
    <property type="match status" value="1"/>
</dbReference>
<reference evidence="7" key="2">
    <citation type="submission" date="2022-06" db="UniProtKB">
        <authorList>
            <consortium name="EnsemblMetazoa"/>
        </authorList>
    </citation>
    <scope>IDENTIFICATION</scope>
    <source>
        <strain evidence="7">PS312</strain>
    </source>
</reference>
<accession>A0A8R1YXL4</accession>
<evidence type="ECO:0000256" key="3">
    <source>
        <dbReference type="ARBA" id="ARBA00022676"/>
    </source>
</evidence>
<proteinExistence type="inferred from homology"/>
<keyword evidence="5" id="KW-0732">Signal</keyword>
<name>A0A2A6CBF7_PRIPA</name>
<dbReference type="InterPro" id="IPR002213">
    <property type="entry name" value="UDP_glucos_trans"/>
</dbReference>
<keyword evidence="3" id="KW-0328">Glycosyltransferase</keyword>
<comment type="similarity">
    <text evidence="1">Belongs to the UDP-glycosyltransferase family.</text>
</comment>
<accession>A0A2A6CBF7</accession>
<sequence length="532" mass="59631">MRALQCLLLLFSIHFTQSLKFLAYNPLVGMSHASYINKIAEILYDAGHEITMVSPPMSGRTKMTYPRNWTVISIPMAKEDIATAARDGESASHIYWKYKSVFDFMKIIESVTNAGVKQCDVTLNHPGLLDSLRAEKFNGAFAEPFDFCGFGLIYLVGIKSYAMTMTVPASDNTLRITGLPPMTAFVPGMTSTFGEKMTLMQRIINTVVVAMSGEFMAAQWKKYQSTFDKVDPQFPLMEEIINNSSLYLVNSDVISDFPRITTHKIVEAGGITLGLSNGTLDEYWDSILSLRPFTVLLSFGTVAKASVMPDEYKKSIREAFKRFPDVTFIWKYEDPSHGISKGIPNIIESTFVPQKELFNDARLTAFITHGGAGSMVEFLHAGVPVIVVPLAGEQSRVGPLIERLGTGVKVLRKDLDNPDVLTDAIHNIVYDTKYKSAAVLISGRLKDQPFSAKERVLKNMVFMAKHGPLHFLNHHGMEMSLFSMYAIDVYLILLISIIILISLFLFIIYTGIRALLRIVKKRMEKRNIKKEK</sequence>
<evidence type="ECO:0000256" key="2">
    <source>
        <dbReference type="ARBA" id="ARBA00012544"/>
    </source>
</evidence>
<dbReference type="SUPFAM" id="SSF53756">
    <property type="entry name" value="UDP-Glycosyltransferase/glycogen phosphorylase"/>
    <property type="match status" value="1"/>
</dbReference>
<dbReference type="EnsemblMetazoa" id="PPA38803.1">
    <property type="protein sequence ID" value="PPA38803.1"/>
    <property type="gene ID" value="WBGene00277172"/>
</dbReference>
<dbReference type="PANTHER" id="PTHR48043">
    <property type="entry name" value="EG:EG0003.4 PROTEIN-RELATED"/>
    <property type="match status" value="1"/>
</dbReference>
<dbReference type="Proteomes" id="UP000005239">
    <property type="component" value="Unassembled WGS sequence"/>
</dbReference>
<evidence type="ECO:0000256" key="5">
    <source>
        <dbReference type="ARBA" id="ARBA00022729"/>
    </source>
</evidence>
<dbReference type="InterPro" id="IPR050271">
    <property type="entry name" value="UDP-glycosyltransferase"/>
</dbReference>
<dbReference type="CDD" id="cd03784">
    <property type="entry name" value="GT1_Gtf-like"/>
    <property type="match status" value="1"/>
</dbReference>
<evidence type="ECO:0000256" key="6">
    <source>
        <dbReference type="ARBA" id="ARBA00047475"/>
    </source>
</evidence>
<dbReference type="GO" id="GO:0015020">
    <property type="term" value="F:glucuronosyltransferase activity"/>
    <property type="evidence" value="ECO:0007669"/>
    <property type="project" value="UniProtKB-EC"/>
</dbReference>
<dbReference type="GO" id="GO:0008194">
    <property type="term" value="F:UDP-glycosyltransferase activity"/>
    <property type="evidence" value="ECO:0000318"/>
    <property type="project" value="GO_Central"/>
</dbReference>
<gene>
    <name evidence="7" type="primary">WBGene00277172</name>
</gene>
<dbReference type="Gene3D" id="3.40.50.2000">
    <property type="entry name" value="Glycogen Phosphorylase B"/>
    <property type="match status" value="1"/>
</dbReference>
<dbReference type="AlphaFoldDB" id="A0A2A6CBF7"/>
<dbReference type="PANTHER" id="PTHR48043:SF23">
    <property type="entry name" value="UDP-GLUCURONOSYLTRANSFERASE"/>
    <property type="match status" value="1"/>
</dbReference>
<reference evidence="8" key="1">
    <citation type="journal article" date="2008" name="Nat. Genet.">
        <title>The Pristionchus pacificus genome provides a unique perspective on nematode lifestyle and parasitism.</title>
        <authorList>
            <person name="Dieterich C."/>
            <person name="Clifton S.W."/>
            <person name="Schuster L.N."/>
            <person name="Chinwalla A."/>
            <person name="Delehaunty K."/>
            <person name="Dinkelacker I."/>
            <person name="Fulton L."/>
            <person name="Fulton R."/>
            <person name="Godfrey J."/>
            <person name="Minx P."/>
            <person name="Mitreva M."/>
            <person name="Roeseler W."/>
            <person name="Tian H."/>
            <person name="Witte H."/>
            <person name="Yang S.P."/>
            <person name="Wilson R.K."/>
            <person name="Sommer R.J."/>
        </authorList>
    </citation>
    <scope>NUCLEOTIDE SEQUENCE [LARGE SCALE GENOMIC DNA]</scope>
    <source>
        <strain evidence="8">PS312</strain>
    </source>
</reference>
<evidence type="ECO:0000313" key="7">
    <source>
        <dbReference type="EnsemblMetazoa" id="PPA38803.1"/>
    </source>
</evidence>
<comment type="catalytic activity">
    <reaction evidence="6">
        <text>glucuronate acceptor + UDP-alpha-D-glucuronate = acceptor beta-D-glucuronoside + UDP + H(+)</text>
        <dbReference type="Rhea" id="RHEA:21032"/>
        <dbReference type="ChEBI" id="CHEBI:15378"/>
        <dbReference type="ChEBI" id="CHEBI:58052"/>
        <dbReference type="ChEBI" id="CHEBI:58223"/>
        <dbReference type="ChEBI" id="CHEBI:132367"/>
        <dbReference type="ChEBI" id="CHEBI:132368"/>
        <dbReference type="EC" id="2.4.1.17"/>
    </reaction>
</comment>